<gene>
    <name evidence="1" type="ORF">EQP59_05605</name>
</gene>
<protein>
    <recommendedName>
        <fullName evidence="3">Lipoprotein</fullName>
    </recommendedName>
</protein>
<organism evidence="1 2">
    <name type="scientific">Ornithobacterium rhinotracheale</name>
    <dbReference type="NCBI Taxonomy" id="28251"/>
    <lineage>
        <taxon>Bacteria</taxon>
        <taxon>Pseudomonadati</taxon>
        <taxon>Bacteroidota</taxon>
        <taxon>Flavobacteriia</taxon>
        <taxon>Flavobacteriales</taxon>
        <taxon>Weeksellaceae</taxon>
        <taxon>Ornithobacterium</taxon>
    </lineage>
</organism>
<dbReference type="EMBL" id="CP035107">
    <property type="protein sequence ID" value="QAR30843.1"/>
    <property type="molecule type" value="Genomic_DNA"/>
</dbReference>
<reference evidence="1 2" key="1">
    <citation type="submission" date="2019-01" db="EMBL/GenBank/DDBJ databases">
        <title>Whole Genome of Ornithobacterium rhinotracheale FARPER-174b.</title>
        <authorList>
            <person name="Tataje-Lavanda L.A."/>
            <person name="Montalvan A."/>
            <person name="Montesinos R."/>
            <person name="Zimic M."/>
            <person name="Fernandez-Sanchez M."/>
            <person name="Fernandez-Diaz M."/>
        </authorList>
    </citation>
    <scope>NUCLEOTIDE SEQUENCE [LARGE SCALE GENOMIC DNA]</scope>
    <source>
        <strain evidence="1 2">FARPER-174b</strain>
    </source>
</reference>
<dbReference type="OrthoDB" id="8605367at2"/>
<name>A0A3R5YW27_ORNRH</name>
<dbReference type="Proteomes" id="UP000287701">
    <property type="component" value="Chromosome"/>
</dbReference>
<dbReference type="AlphaFoldDB" id="A0A3R5YW27"/>
<sequence length="300" mass="35278">MNYKRYFLISVASVLMLSCQQNQKKQDETKVVAQESPIEKISKKLINTTDDLEKIELNKELIAEELKTMSGVQADSLYLDSKKKFATLLQNLIQSKKGYLENYYEYHHNAEGQEIPPPSPIEKTEEEMARVGIETYRMNDGKYNIRYDKDFMSNIFSDYLSPQFKNYLALQDKTQDEIVYIEGDLATPWEQLGELIADYERYMNDYKGTIWAKKVIKDYLAMQQIYLLGTENCPIITGDGDFVENVQEEFDRFSKFYPQSPTTKLIKKLEKNKKNSQKMFEIVQKFQDKELQKEEKPNKK</sequence>
<dbReference type="PROSITE" id="PS51257">
    <property type="entry name" value="PROKAR_LIPOPROTEIN"/>
    <property type="match status" value="1"/>
</dbReference>
<evidence type="ECO:0000313" key="1">
    <source>
        <dbReference type="EMBL" id="QAR30843.1"/>
    </source>
</evidence>
<accession>A0A3R5YW27</accession>
<dbReference type="RefSeq" id="WP_128501311.1">
    <property type="nucleotide sequence ID" value="NZ_CP035107.1"/>
</dbReference>
<evidence type="ECO:0000313" key="2">
    <source>
        <dbReference type="Proteomes" id="UP000287701"/>
    </source>
</evidence>
<proteinExistence type="predicted"/>
<evidence type="ECO:0008006" key="3">
    <source>
        <dbReference type="Google" id="ProtNLM"/>
    </source>
</evidence>